<dbReference type="EMBL" id="DXDX01000004">
    <property type="protein sequence ID" value="HIY20308.1"/>
    <property type="molecule type" value="Genomic_DNA"/>
</dbReference>
<protein>
    <recommendedName>
        <fullName evidence="4">Lipoprotein</fullName>
    </recommendedName>
</protein>
<organism evidence="2 3">
    <name type="scientific">Candidatus Flavonifractor merdigallinarum</name>
    <dbReference type="NCBI Taxonomy" id="2838589"/>
    <lineage>
        <taxon>Bacteria</taxon>
        <taxon>Bacillati</taxon>
        <taxon>Bacillota</taxon>
        <taxon>Clostridia</taxon>
        <taxon>Eubacteriales</taxon>
        <taxon>Oscillospiraceae</taxon>
        <taxon>Flavonifractor</taxon>
    </lineage>
</organism>
<gene>
    <name evidence="2" type="ORF">H9841_00210</name>
</gene>
<evidence type="ECO:0000256" key="1">
    <source>
        <dbReference type="SAM" id="SignalP"/>
    </source>
</evidence>
<proteinExistence type="predicted"/>
<dbReference type="PROSITE" id="PS51257">
    <property type="entry name" value="PROKAR_LIPOPROTEIN"/>
    <property type="match status" value="1"/>
</dbReference>
<dbReference type="AlphaFoldDB" id="A0A9D1Y6T3"/>
<name>A0A9D1Y6T3_9FIRM</name>
<evidence type="ECO:0000313" key="2">
    <source>
        <dbReference type="EMBL" id="HIY20308.1"/>
    </source>
</evidence>
<feature type="chain" id="PRO_5039327273" description="Lipoprotein" evidence="1">
    <location>
        <begin position="26"/>
        <end position="198"/>
    </location>
</feature>
<dbReference type="Proteomes" id="UP000823868">
    <property type="component" value="Unassembled WGS sequence"/>
</dbReference>
<comment type="caution">
    <text evidence="2">The sequence shown here is derived from an EMBL/GenBank/DDBJ whole genome shotgun (WGS) entry which is preliminary data.</text>
</comment>
<keyword evidence="1" id="KW-0732">Signal</keyword>
<accession>A0A9D1Y6T3</accession>
<reference evidence="2" key="1">
    <citation type="journal article" date="2021" name="PeerJ">
        <title>Extensive microbial diversity within the chicken gut microbiome revealed by metagenomics and culture.</title>
        <authorList>
            <person name="Gilroy R."/>
            <person name="Ravi A."/>
            <person name="Getino M."/>
            <person name="Pursley I."/>
            <person name="Horton D.L."/>
            <person name="Alikhan N.F."/>
            <person name="Baker D."/>
            <person name="Gharbi K."/>
            <person name="Hall N."/>
            <person name="Watson M."/>
            <person name="Adriaenssens E.M."/>
            <person name="Foster-Nyarko E."/>
            <person name="Jarju S."/>
            <person name="Secka A."/>
            <person name="Antonio M."/>
            <person name="Oren A."/>
            <person name="Chaudhuri R.R."/>
            <person name="La Ragione R."/>
            <person name="Hildebrand F."/>
            <person name="Pallen M.J."/>
        </authorList>
    </citation>
    <scope>NUCLEOTIDE SEQUENCE</scope>
    <source>
        <strain evidence="2">ChiBcec16_6824</strain>
    </source>
</reference>
<feature type="signal peptide" evidence="1">
    <location>
        <begin position="1"/>
        <end position="25"/>
    </location>
</feature>
<evidence type="ECO:0000313" key="3">
    <source>
        <dbReference type="Proteomes" id="UP000823868"/>
    </source>
</evidence>
<reference evidence="2" key="2">
    <citation type="submission" date="2021-04" db="EMBL/GenBank/DDBJ databases">
        <authorList>
            <person name="Gilroy R."/>
        </authorList>
    </citation>
    <scope>NUCLEOTIDE SEQUENCE</scope>
    <source>
        <strain evidence="2">ChiBcec16_6824</strain>
    </source>
</reference>
<evidence type="ECO:0008006" key="4">
    <source>
        <dbReference type="Google" id="ProtNLM"/>
    </source>
</evidence>
<sequence>MKRWNYGAALLLMAGLLGLSGCSQYPDKTADGAPWDHSWTILGSVLGVEEPGNGFSLLDNYSVLTGEDIYYAAWVTGEPAPYTNEDGEEVEVYDAQIYLLAAGCADEAYAQQNEEEWMARQQETYTVTKTWTETRNGQEYTLLAYECSSKTNPYERGVSAFTVYGTYAVSAELVCQADFTEQEREILLQFLDGCHYSL</sequence>